<accession>A0A7Y9EPR9</accession>
<reference evidence="1 2" key="1">
    <citation type="submission" date="2020-07" db="EMBL/GenBank/DDBJ databases">
        <title>Sequencing the genomes of 1000 actinobacteria strains.</title>
        <authorList>
            <person name="Klenk H.-P."/>
        </authorList>
    </citation>
    <scope>NUCLEOTIDE SEQUENCE [LARGE SCALE GENOMIC DNA]</scope>
    <source>
        <strain evidence="1 2">DSM 40398</strain>
    </source>
</reference>
<organism evidence="1 2">
    <name type="scientific">Actinomadura luteofluorescens</name>
    <dbReference type="NCBI Taxonomy" id="46163"/>
    <lineage>
        <taxon>Bacteria</taxon>
        <taxon>Bacillati</taxon>
        <taxon>Actinomycetota</taxon>
        <taxon>Actinomycetes</taxon>
        <taxon>Streptosporangiales</taxon>
        <taxon>Thermomonosporaceae</taxon>
        <taxon>Actinomadura</taxon>
    </lineage>
</organism>
<dbReference type="Proteomes" id="UP000529783">
    <property type="component" value="Unassembled WGS sequence"/>
</dbReference>
<sequence>MNKRTLTIIGVATLAGIALLLVLSGLLPLTTQGP</sequence>
<dbReference type="AlphaFoldDB" id="A0A7Y9EPR9"/>
<name>A0A7Y9EPR9_9ACTN</name>
<comment type="caution">
    <text evidence="1">The sequence shown here is derived from an EMBL/GenBank/DDBJ whole genome shotgun (WGS) entry which is preliminary data.</text>
</comment>
<keyword evidence="2" id="KW-1185">Reference proteome</keyword>
<gene>
    <name evidence="1" type="ORF">BJY14_007676</name>
</gene>
<proteinExistence type="predicted"/>
<dbReference type="EMBL" id="JACCBA010000001">
    <property type="protein sequence ID" value="NYD51693.1"/>
    <property type="molecule type" value="Genomic_DNA"/>
</dbReference>
<protein>
    <submittedName>
        <fullName evidence="1">Uncharacterized protein</fullName>
    </submittedName>
</protein>
<evidence type="ECO:0000313" key="2">
    <source>
        <dbReference type="Proteomes" id="UP000529783"/>
    </source>
</evidence>
<evidence type="ECO:0000313" key="1">
    <source>
        <dbReference type="EMBL" id="NYD51693.1"/>
    </source>
</evidence>